<name>A0A1M7TH05_9RHOB</name>
<proteinExistence type="predicted"/>
<accession>A0A1M7TH05</accession>
<dbReference type="AlphaFoldDB" id="A0A1M7TH05"/>
<dbReference type="RefSeq" id="WP_072747555.1">
    <property type="nucleotide sequence ID" value="NZ_FOHL01000006.1"/>
</dbReference>
<keyword evidence="3" id="KW-1185">Reference proteome</keyword>
<feature type="transmembrane region" description="Helical" evidence="1">
    <location>
        <begin position="41"/>
        <end position="63"/>
    </location>
</feature>
<gene>
    <name evidence="2" type="ORF">SAMN05216200_106132</name>
</gene>
<feature type="transmembrane region" description="Helical" evidence="1">
    <location>
        <begin position="113"/>
        <end position="133"/>
    </location>
</feature>
<dbReference type="STRING" id="1189325.SAMN04488119_10671"/>
<feature type="transmembrane region" description="Helical" evidence="1">
    <location>
        <begin position="84"/>
        <end position="107"/>
    </location>
</feature>
<evidence type="ECO:0000313" key="3">
    <source>
        <dbReference type="Proteomes" id="UP000184066"/>
    </source>
</evidence>
<dbReference type="EMBL" id="FRDL01000006">
    <property type="protein sequence ID" value="SHN69898.1"/>
    <property type="molecule type" value="Genomic_DNA"/>
</dbReference>
<protein>
    <submittedName>
        <fullName evidence="2">Uncharacterized protein</fullName>
    </submittedName>
</protein>
<keyword evidence="1" id="KW-1133">Transmembrane helix</keyword>
<evidence type="ECO:0000313" key="2">
    <source>
        <dbReference type="EMBL" id="SHN69898.1"/>
    </source>
</evidence>
<reference evidence="2 3" key="1">
    <citation type="submission" date="2016-12" db="EMBL/GenBank/DDBJ databases">
        <authorList>
            <person name="Song W.-J."/>
            <person name="Kurnit D.M."/>
        </authorList>
    </citation>
    <scope>NUCLEOTIDE SEQUENCE [LARGE SCALE GENOMIC DNA]</scope>
    <source>
        <strain evidence="2 3">CGMCC 1.10808</strain>
    </source>
</reference>
<sequence>MTPRRLRQMLEGAACVLAPVLAAQGAATLSARAGGGLVSQAAIFLVVAQGTWALTLSGFMARWAPDPRQGRRAAARFLSGGARAWAMAAFALMLAAAAAGLFGGGFATGVGRAALGAAALSGMALVGILLNLAEGDEERRQADETEREA</sequence>
<keyword evidence="1" id="KW-0812">Transmembrane</keyword>
<organism evidence="2 3">
    <name type="scientific">Oceanicella actignis</name>
    <dbReference type="NCBI Taxonomy" id="1189325"/>
    <lineage>
        <taxon>Bacteria</taxon>
        <taxon>Pseudomonadati</taxon>
        <taxon>Pseudomonadota</taxon>
        <taxon>Alphaproteobacteria</taxon>
        <taxon>Rhodobacterales</taxon>
        <taxon>Paracoccaceae</taxon>
        <taxon>Oceanicella</taxon>
    </lineage>
</organism>
<evidence type="ECO:0000256" key="1">
    <source>
        <dbReference type="SAM" id="Phobius"/>
    </source>
</evidence>
<dbReference type="Proteomes" id="UP000184066">
    <property type="component" value="Unassembled WGS sequence"/>
</dbReference>
<keyword evidence="1" id="KW-0472">Membrane</keyword>